<dbReference type="RefSeq" id="WP_151625329.1">
    <property type="nucleotide sequence ID" value="NZ_WBPG01000010.1"/>
</dbReference>
<dbReference type="Gene3D" id="3.40.1050.10">
    <property type="entry name" value="Carbonic anhydrase"/>
    <property type="match status" value="1"/>
</dbReference>
<reference evidence="2 3" key="1">
    <citation type="submission" date="2019-10" db="EMBL/GenBank/DDBJ databases">
        <title>Bacillus from the desert of Cuatro Cinegas, Coahuila.</title>
        <authorList>
            <person name="Olmedo-Alvarez G."/>
            <person name="Saldana S."/>
            <person name="Barcelo D."/>
        </authorList>
    </citation>
    <scope>NUCLEOTIDE SEQUENCE [LARGE SCALE GENOMIC DNA]</scope>
    <source>
        <strain evidence="2 3">CH155b_5T</strain>
    </source>
</reference>
<dbReference type="PANTHER" id="PTHR43175:SF1">
    <property type="entry name" value="CARBONIC ANHYDRASE-LIKE PROTEIN YBCF-RELATED"/>
    <property type="match status" value="1"/>
</dbReference>
<evidence type="ECO:0000313" key="3">
    <source>
        <dbReference type="Proteomes" id="UP000470409"/>
    </source>
</evidence>
<dbReference type="InterPro" id="IPR001765">
    <property type="entry name" value="Carbonic_anhydrase"/>
</dbReference>
<name>A0A7V7S9E8_9BACI</name>
<proteinExistence type="inferred from homology"/>
<dbReference type="PANTHER" id="PTHR43175">
    <property type="entry name" value="CARBONIC ANHYDRASE"/>
    <property type="match status" value="1"/>
</dbReference>
<gene>
    <name evidence="2" type="ORF">F8163_08745</name>
</gene>
<dbReference type="InterPro" id="IPR036874">
    <property type="entry name" value="Carbonic_anhydrase_sf"/>
</dbReference>
<dbReference type="Proteomes" id="UP000470409">
    <property type="component" value="Unassembled WGS sequence"/>
</dbReference>
<accession>A0A7V7S9E8</accession>
<organism evidence="2 3">
    <name type="scientific">Bacillus luti</name>
    <dbReference type="NCBI Taxonomy" id="2026191"/>
    <lineage>
        <taxon>Bacteria</taxon>
        <taxon>Bacillati</taxon>
        <taxon>Bacillota</taxon>
        <taxon>Bacilli</taxon>
        <taxon>Bacillales</taxon>
        <taxon>Bacillaceae</taxon>
        <taxon>Bacillus</taxon>
        <taxon>Bacillus cereus group</taxon>
    </lineage>
</organism>
<evidence type="ECO:0000256" key="1">
    <source>
        <dbReference type="ARBA" id="ARBA00006217"/>
    </source>
</evidence>
<comment type="similarity">
    <text evidence="1">Belongs to the beta-class carbonic anhydrase family.</text>
</comment>
<dbReference type="SUPFAM" id="SSF53056">
    <property type="entry name" value="beta-carbonic anhydrase, cab"/>
    <property type="match status" value="1"/>
</dbReference>
<evidence type="ECO:0000313" key="2">
    <source>
        <dbReference type="EMBL" id="KAB2444032.1"/>
    </source>
</evidence>
<sequence length="161" mass="18474">MLIDIENGIEAIIQQITNVQRENMLTIRSYYSVIAHPYGDIVRSVIIAIYQENVEEIFVVGIEDKETSSVNLQTQRDFTKDNIELDYLFKNCMPEFSNGTLNEWLIRQENVSENIEKSIDAILHLPLVPPDVKVHGFMIDKTGGKETVVEIPANKVFEYIN</sequence>
<dbReference type="AlphaFoldDB" id="A0A7V7S9E8"/>
<dbReference type="GO" id="GO:0008270">
    <property type="term" value="F:zinc ion binding"/>
    <property type="evidence" value="ECO:0007669"/>
    <property type="project" value="InterPro"/>
</dbReference>
<dbReference type="GO" id="GO:0004089">
    <property type="term" value="F:carbonate dehydratase activity"/>
    <property type="evidence" value="ECO:0007669"/>
    <property type="project" value="InterPro"/>
</dbReference>
<protein>
    <submittedName>
        <fullName evidence="2">Carbonic anhydrase</fullName>
    </submittedName>
</protein>
<comment type="caution">
    <text evidence="2">The sequence shown here is derived from an EMBL/GenBank/DDBJ whole genome shotgun (WGS) entry which is preliminary data.</text>
</comment>
<dbReference type="EMBL" id="WBPG01000010">
    <property type="protein sequence ID" value="KAB2444032.1"/>
    <property type="molecule type" value="Genomic_DNA"/>
</dbReference>